<proteinExistence type="inferred from homology"/>
<dbReference type="GO" id="GO:0046872">
    <property type="term" value="F:metal ion binding"/>
    <property type="evidence" value="ECO:0007669"/>
    <property type="project" value="UniProtKB-KW"/>
</dbReference>
<evidence type="ECO:0000256" key="3">
    <source>
        <dbReference type="ARBA" id="ARBA00022723"/>
    </source>
</evidence>
<comment type="similarity">
    <text evidence="1 7">Belongs to the peptidase M16 family.</text>
</comment>
<evidence type="ECO:0000313" key="12">
    <source>
        <dbReference type="Proteomes" id="UP001314263"/>
    </source>
</evidence>
<keyword evidence="8" id="KW-0472">Membrane</keyword>
<dbReference type="PROSITE" id="PS00143">
    <property type="entry name" value="INSULINASE"/>
    <property type="match status" value="1"/>
</dbReference>
<comment type="caution">
    <text evidence="11">The sequence shown here is derived from an EMBL/GenBank/DDBJ whole genome shotgun (WGS) entry which is preliminary data.</text>
</comment>
<evidence type="ECO:0000256" key="4">
    <source>
        <dbReference type="ARBA" id="ARBA00022801"/>
    </source>
</evidence>
<dbReference type="Pfam" id="PF00675">
    <property type="entry name" value="Peptidase_M16"/>
    <property type="match status" value="1"/>
</dbReference>
<gene>
    <name evidence="11" type="ORF">CVIRNUC_007037</name>
</gene>
<name>A0AAV1IC70_9CHLO</name>
<dbReference type="PANTHER" id="PTHR43690">
    <property type="entry name" value="NARDILYSIN"/>
    <property type="match status" value="1"/>
</dbReference>
<dbReference type="InterPro" id="IPR011765">
    <property type="entry name" value="Pept_M16_N"/>
</dbReference>
<keyword evidence="8" id="KW-0812">Transmembrane</keyword>
<evidence type="ECO:0000256" key="8">
    <source>
        <dbReference type="SAM" id="Phobius"/>
    </source>
</evidence>
<protein>
    <submittedName>
        <fullName evidence="11">Uncharacterized protein</fullName>
    </submittedName>
</protein>
<keyword evidence="5" id="KW-0862">Zinc</keyword>
<evidence type="ECO:0000259" key="10">
    <source>
        <dbReference type="Pfam" id="PF05193"/>
    </source>
</evidence>
<feature type="domain" description="Peptidase M16 C-terminal" evidence="10">
    <location>
        <begin position="692"/>
        <end position="881"/>
    </location>
</feature>
<keyword evidence="6" id="KW-0482">Metalloprotease</keyword>
<dbReference type="PANTHER" id="PTHR43690:SF34">
    <property type="entry name" value="ZINC PROTEASE PQQL-LIKE"/>
    <property type="match status" value="1"/>
</dbReference>
<keyword evidence="4" id="KW-0378">Hydrolase</keyword>
<keyword evidence="8" id="KW-1133">Transmembrane helix</keyword>
<dbReference type="InterPro" id="IPR007863">
    <property type="entry name" value="Peptidase_M16_C"/>
</dbReference>
<feature type="domain" description="Peptidase M16 N-terminal" evidence="9">
    <location>
        <begin position="47"/>
        <end position="165"/>
    </location>
</feature>
<dbReference type="AlphaFoldDB" id="A0AAV1IC70"/>
<dbReference type="InterPro" id="IPR001431">
    <property type="entry name" value="Pept_M16_Zn_BS"/>
</dbReference>
<evidence type="ECO:0000259" key="9">
    <source>
        <dbReference type="Pfam" id="PF00675"/>
    </source>
</evidence>
<dbReference type="Proteomes" id="UP001314263">
    <property type="component" value="Unassembled WGS sequence"/>
</dbReference>
<dbReference type="EMBL" id="CAUYUE010000009">
    <property type="protein sequence ID" value="CAK0783837.1"/>
    <property type="molecule type" value="Genomic_DNA"/>
</dbReference>
<dbReference type="SUPFAM" id="SSF63411">
    <property type="entry name" value="LuxS/MPP-like metallohydrolase"/>
    <property type="match status" value="4"/>
</dbReference>
<dbReference type="Gene3D" id="3.30.830.10">
    <property type="entry name" value="Metalloenzyme, LuxS/M16 peptidase-like"/>
    <property type="match status" value="4"/>
</dbReference>
<keyword evidence="12" id="KW-1185">Reference proteome</keyword>
<evidence type="ECO:0000256" key="5">
    <source>
        <dbReference type="ARBA" id="ARBA00022833"/>
    </source>
</evidence>
<evidence type="ECO:0000313" key="11">
    <source>
        <dbReference type="EMBL" id="CAK0783837.1"/>
    </source>
</evidence>
<accession>A0AAV1IC70</accession>
<keyword evidence="3" id="KW-0479">Metal-binding</keyword>
<dbReference type="InterPro" id="IPR011249">
    <property type="entry name" value="Metalloenz_LuxS/M16"/>
</dbReference>
<organism evidence="11 12">
    <name type="scientific">Coccomyxa viridis</name>
    <dbReference type="NCBI Taxonomy" id="1274662"/>
    <lineage>
        <taxon>Eukaryota</taxon>
        <taxon>Viridiplantae</taxon>
        <taxon>Chlorophyta</taxon>
        <taxon>core chlorophytes</taxon>
        <taxon>Trebouxiophyceae</taxon>
        <taxon>Trebouxiophyceae incertae sedis</taxon>
        <taxon>Coccomyxaceae</taxon>
        <taxon>Coccomyxa</taxon>
    </lineage>
</organism>
<evidence type="ECO:0000256" key="1">
    <source>
        <dbReference type="ARBA" id="ARBA00007261"/>
    </source>
</evidence>
<dbReference type="GO" id="GO:0006508">
    <property type="term" value="P:proteolysis"/>
    <property type="evidence" value="ECO:0007669"/>
    <property type="project" value="UniProtKB-KW"/>
</dbReference>
<dbReference type="InterPro" id="IPR050626">
    <property type="entry name" value="Peptidase_M16"/>
</dbReference>
<feature type="domain" description="Peptidase M16 C-terminal" evidence="10">
    <location>
        <begin position="205"/>
        <end position="381"/>
    </location>
</feature>
<sequence length="1008" mass="113359">MAAAEFRALPAEPLSEEAWDTLCPLGPDDLLTGCLETGMRYYVKAVKKPRDRASIALAVRIGSVVEEEHERGVAHIVEHLAFNATEKYESHQLVGLLEAFGCPFGACQNAYTSVDETVYELDVPTDEDMKPMEEALDMIAQFAHAIRCADGDLAKERGAVLEEWRSGRDSVGRTHEAHWKILLENTKYAERLPIGLKDIIEGVPAATVRAFYERWYRPENMAVVIAGDFDPPAVQKLLKSALSSCSWHSSAPPAPVPRHCLEPHSAPRYSVFTDKEAQQALVHVSFKHGAPPCRTPREYKRALTEDIFQTALNKRFFRISRQRDPPFYVAEVSTEGITQTIRAMVLSAVVQDGHATEGLEAILTEVARVRAYGFSERELKYTHDYLLADYESLYVERDQVYAQEIRAEYVRHFLSDEFVIGREREARLFKSIIDTITAEDVRQVAEQLQSSASCVVKTVSHRKGVTEEELEAVVARVDAAERAGTLERWAQEDAPTAVMPPGQEPAPGTIEGRRHWPELDVTMLELGNGMKVFYKATELLDDQILMTGFAAGGLSQVPESFFRTASLSAPLAQEQGIFGIKPEVMGDILMGKRCDLKTDHGAFWRRFSGEQSPEDLKTAMQLVYKLFTTILEPIPAELDTYMQNLRDTLIAQQRNPARRFLARVRQVCYEDCYYFRPPTLPDLAHLDLPAAFRYFSRSFRQPAEFTVCFTGSLKVEEFERLVQQYLASIPVPEDGEPEPVSLMDISPLPGSFPTAVITEDVRAPMISPMAEALISFPVEICLEDAVSANLETYWTTMCTMVLENRLMSVMRFRSGDVYGVHVSRFAGKTAPSEMAVSKQDAGISFQCSPANARRLIEIALSELSDLQENGPSEEEVAKIRKVEQRKWESALQENLFWHELTVNILQHRVYFKTQDLDKAWLMRKECRAKVNAEATPEAMHAAFQRLFPMPCRSRYVALCLLPQQPLLARLASASQHVLPSRDKSAAYWVTTAVIVAGALAGLAFLRRR</sequence>
<dbReference type="GO" id="GO:0004222">
    <property type="term" value="F:metalloendopeptidase activity"/>
    <property type="evidence" value="ECO:0007669"/>
    <property type="project" value="InterPro"/>
</dbReference>
<evidence type="ECO:0000256" key="7">
    <source>
        <dbReference type="RuleBase" id="RU004447"/>
    </source>
</evidence>
<evidence type="ECO:0000256" key="6">
    <source>
        <dbReference type="ARBA" id="ARBA00023049"/>
    </source>
</evidence>
<evidence type="ECO:0000256" key="2">
    <source>
        <dbReference type="ARBA" id="ARBA00022670"/>
    </source>
</evidence>
<reference evidence="11 12" key="1">
    <citation type="submission" date="2023-10" db="EMBL/GenBank/DDBJ databases">
        <authorList>
            <person name="Maclean D."/>
            <person name="Macfadyen A."/>
        </authorList>
    </citation>
    <scope>NUCLEOTIDE SEQUENCE [LARGE SCALE GENOMIC DNA]</scope>
</reference>
<keyword evidence="2" id="KW-0645">Protease</keyword>
<dbReference type="Pfam" id="PF05193">
    <property type="entry name" value="Peptidase_M16_C"/>
    <property type="match status" value="2"/>
</dbReference>
<feature type="transmembrane region" description="Helical" evidence="8">
    <location>
        <begin position="985"/>
        <end position="1005"/>
    </location>
</feature>